<evidence type="ECO:0000256" key="5">
    <source>
        <dbReference type="ARBA" id="ARBA00022597"/>
    </source>
</evidence>
<dbReference type="SUPFAM" id="SSF161098">
    <property type="entry name" value="MetI-like"/>
    <property type="match status" value="1"/>
</dbReference>
<dbReference type="GO" id="GO:0042956">
    <property type="term" value="P:maltodextrin transmembrane transport"/>
    <property type="evidence" value="ECO:0007669"/>
    <property type="project" value="TreeGrafter"/>
</dbReference>
<gene>
    <name evidence="11" type="ORF">IAC52_00975</name>
</gene>
<feature type="transmembrane region" description="Helical" evidence="9">
    <location>
        <begin position="129"/>
        <end position="150"/>
    </location>
</feature>
<evidence type="ECO:0000256" key="4">
    <source>
        <dbReference type="ARBA" id="ARBA00022475"/>
    </source>
</evidence>
<dbReference type="PANTHER" id="PTHR32243">
    <property type="entry name" value="MALTOSE TRANSPORT SYSTEM PERMEASE-RELATED"/>
    <property type="match status" value="1"/>
</dbReference>
<feature type="transmembrane region" description="Helical" evidence="9">
    <location>
        <begin position="92"/>
        <end position="117"/>
    </location>
</feature>
<dbReference type="InterPro" id="IPR000515">
    <property type="entry name" value="MetI-like"/>
</dbReference>
<dbReference type="Pfam" id="PF00528">
    <property type="entry name" value="BPD_transp_1"/>
    <property type="match status" value="1"/>
</dbReference>
<evidence type="ECO:0000313" key="11">
    <source>
        <dbReference type="EMBL" id="HIU44856.1"/>
    </source>
</evidence>
<evidence type="ECO:0000313" key="12">
    <source>
        <dbReference type="Proteomes" id="UP000824070"/>
    </source>
</evidence>
<keyword evidence="3 9" id="KW-0813">Transport</keyword>
<dbReference type="InterPro" id="IPR050901">
    <property type="entry name" value="BP-dep_ABC_trans_perm"/>
</dbReference>
<evidence type="ECO:0000256" key="8">
    <source>
        <dbReference type="ARBA" id="ARBA00023136"/>
    </source>
</evidence>
<dbReference type="PANTHER" id="PTHR32243:SF50">
    <property type="entry name" value="MALTOSE_MALTODEXTRIN TRANSPORT SYSTEM PERMEASE PROTEIN MALG"/>
    <property type="match status" value="1"/>
</dbReference>
<feature type="transmembrane region" description="Helical" evidence="9">
    <location>
        <begin position="162"/>
        <end position="184"/>
    </location>
</feature>
<keyword evidence="6 9" id="KW-0812">Transmembrane</keyword>
<dbReference type="PROSITE" id="PS50928">
    <property type="entry name" value="ABC_TM1"/>
    <property type="match status" value="1"/>
</dbReference>
<protein>
    <submittedName>
        <fullName evidence="11">ABC transporter permease subunit</fullName>
    </submittedName>
</protein>
<dbReference type="AlphaFoldDB" id="A0A9D1S2F7"/>
<feature type="domain" description="ABC transmembrane type-1" evidence="10">
    <location>
        <begin position="93"/>
        <end position="289"/>
    </location>
</feature>
<feature type="transmembrane region" description="Helical" evidence="9">
    <location>
        <begin position="268"/>
        <end position="288"/>
    </location>
</feature>
<dbReference type="Proteomes" id="UP000824070">
    <property type="component" value="Unassembled WGS sequence"/>
</dbReference>
<dbReference type="InterPro" id="IPR035906">
    <property type="entry name" value="MetI-like_sf"/>
</dbReference>
<keyword evidence="8 9" id="KW-0472">Membrane</keyword>
<feature type="transmembrane region" description="Helical" evidence="9">
    <location>
        <begin position="12"/>
        <end position="35"/>
    </location>
</feature>
<comment type="caution">
    <text evidence="11">The sequence shown here is derived from an EMBL/GenBank/DDBJ whole genome shotgun (WGS) entry which is preliminary data.</text>
</comment>
<dbReference type="GO" id="GO:0005886">
    <property type="term" value="C:plasma membrane"/>
    <property type="evidence" value="ECO:0007669"/>
    <property type="project" value="UniProtKB-SubCell"/>
</dbReference>
<keyword evidence="5" id="KW-0762">Sugar transport</keyword>
<evidence type="ECO:0000256" key="3">
    <source>
        <dbReference type="ARBA" id="ARBA00022448"/>
    </source>
</evidence>
<evidence type="ECO:0000256" key="6">
    <source>
        <dbReference type="ARBA" id="ARBA00022692"/>
    </source>
</evidence>
<comment type="similarity">
    <text evidence="2">Belongs to the binding-protein-dependent transport system permease family. MalFG subfamily.</text>
</comment>
<reference evidence="11" key="2">
    <citation type="journal article" date="2021" name="PeerJ">
        <title>Extensive microbial diversity within the chicken gut microbiome revealed by metagenomics and culture.</title>
        <authorList>
            <person name="Gilroy R."/>
            <person name="Ravi A."/>
            <person name="Getino M."/>
            <person name="Pursley I."/>
            <person name="Horton D.L."/>
            <person name="Alikhan N.F."/>
            <person name="Baker D."/>
            <person name="Gharbi K."/>
            <person name="Hall N."/>
            <person name="Watson M."/>
            <person name="Adriaenssens E.M."/>
            <person name="Foster-Nyarko E."/>
            <person name="Jarju S."/>
            <person name="Secka A."/>
            <person name="Antonio M."/>
            <person name="Oren A."/>
            <person name="Chaudhuri R.R."/>
            <person name="La Ragione R."/>
            <person name="Hildebrand F."/>
            <person name="Pallen M.J."/>
        </authorList>
    </citation>
    <scope>NUCLEOTIDE SEQUENCE</scope>
    <source>
        <strain evidence="11">ChiGjej1B1-22543</strain>
    </source>
</reference>
<evidence type="ECO:0000256" key="2">
    <source>
        <dbReference type="ARBA" id="ARBA00009047"/>
    </source>
</evidence>
<keyword evidence="4" id="KW-1003">Cell membrane</keyword>
<proteinExistence type="inferred from homology"/>
<feature type="transmembrane region" description="Helical" evidence="9">
    <location>
        <begin position="205"/>
        <end position="227"/>
    </location>
</feature>
<evidence type="ECO:0000256" key="7">
    <source>
        <dbReference type="ARBA" id="ARBA00022989"/>
    </source>
</evidence>
<evidence type="ECO:0000256" key="9">
    <source>
        <dbReference type="RuleBase" id="RU363032"/>
    </source>
</evidence>
<organism evidence="11 12">
    <name type="scientific">Candidatus Alloenteromonas pullicola</name>
    <dbReference type="NCBI Taxonomy" id="2840784"/>
    <lineage>
        <taxon>Bacteria</taxon>
        <taxon>Bacillati</taxon>
        <taxon>Bacillota</taxon>
        <taxon>Bacillota incertae sedis</taxon>
        <taxon>Candidatus Alloenteromonas</taxon>
    </lineage>
</organism>
<dbReference type="CDD" id="cd06261">
    <property type="entry name" value="TM_PBP2"/>
    <property type="match status" value="1"/>
</dbReference>
<dbReference type="Gene3D" id="1.10.3720.10">
    <property type="entry name" value="MetI-like"/>
    <property type="match status" value="1"/>
</dbReference>
<dbReference type="GO" id="GO:0015423">
    <property type="term" value="F:ABC-type maltose transporter activity"/>
    <property type="evidence" value="ECO:0007669"/>
    <property type="project" value="TreeGrafter"/>
</dbReference>
<sequence>MKSQKASKIISLTIVYVILAVCAIVWVLPFVWLIMQSFGYNASGKSSFMPDWSTATFANYGYLFTGGTPDYQTTGSSLDINPYNGLSYYLTWFLNTFVIAVICCIINTLFVLMVAYAMSRFRFKGRQMLMKLNLILGMFPGFLGMIIMYWVMKEIFHLQGTFWALIFIYSAGSGMGFFISKGFFDTISKSIDEAAQIDGANKAQIFWNIILPLSKPIVVYTILTAFMSPWGDYITSSYIIGLQNTSQWTIAIGLYKWATDLNYASVYYTRYAAGSVVIAVPLAILFIATQKYYVAGVTGGAVKG</sequence>
<evidence type="ECO:0000259" key="10">
    <source>
        <dbReference type="PROSITE" id="PS50928"/>
    </source>
</evidence>
<name>A0A9D1S2F7_9FIRM</name>
<keyword evidence="7 9" id="KW-1133">Transmembrane helix</keyword>
<accession>A0A9D1S2F7</accession>
<evidence type="ECO:0000256" key="1">
    <source>
        <dbReference type="ARBA" id="ARBA00004651"/>
    </source>
</evidence>
<comment type="subcellular location">
    <subcellularLocation>
        <location evidence="1 9">Cell membrane</location>
        <topology evidence="1 9">Multi-pass membrane protein</topology>
    </subcellularLocation>
</comment>
<dbReference type="EMBL" id="DVMV01000009">
    <property type="protein sequence ID" value="HIU44856.1"/>
    <property type="molecule type" value="Genomic_DNA"/>
</dbReference>
<reference evidence="11" key="1">
    <citation type="submission" date="2020-10" db="EMBL/GenBank/DDBJ databases">
        <authorList>
            <person name="Gilroy R."/>
        </authorList>
    </citation>
    <scope>NUCLEOTIDE SEQUENCE</scope>
    <source>
        <strain evidence="11">ChiGjej1B1-22543</strain>
    </source>
</reference>